<proteinExistence type="predicted"/>
<gene>
    <name evidence="1" type="ORF">ZHAS_00017302</name>
</gene>
<sequence length="73" mass="7778">MSVARLGPGAMRQVVGIIHQISSCCPLSPAAREDGIQKQLVASLEDEPQSGEGGKSYVSFAMHRLHMIVGWSA</sequence>
<organism evidence="1">
    <name type="scientific">Anopheles sinensis</name>
    <name type="common">Mosquito</name>
    <dbReference type="NCBI Taxonomy" id="74873"/>
    <lineage>
        <taxon>Eukaryota</taxon>
        <taxon>Metazoa</taxon>
        <taxon>Ecdysozoa</taxon>
        <taxon>Arthropoda</taxon>
        <taxon>Hexapoda</taxon>
        <taxon>Insecta</taxon>
        <taxon>Pterygota</taxon>
        <taxon>Neoptera</taxon>
        <taxon>Endopterygota</taxon>
        <taxon>Diptera</taxon>
        <taxon>Nematocera</taxon>
        <taxon>Culicoidea</taxon>
        <taxon>Culicidae</taxon>
        <taxon>Anophelinae</taxon>
        <taxon>Anopheles</taxon>
    </lineage>
</organism>
<dbReference type="EMBL" id="KE525343">
    <property type="protein sequence ID" value="KFB49146.1"/>
    <property type="molecule type" value="Genomic_DNA"/>
</dbReference>
<accession>A0A084WG02</accession>
<dbReference type="AlphaFoldDB" id="A0A084WG02"/>
<evidence type="ECO:0000313" key="1">
    <source>
        <dbReference type="EMBL" id="KFB49146.1"/>
    </source>
</evidence>
<dbReference type="EMBL" id="ATLV01023416">
    <property type="status" value="NOT_ANNOTATED_CDS"/>
    <property type="molecule type" value="Genomic_DNA"/>
</dbReference>
<protein>
    <submittedName>
        <fullName evidence="1 2">Hydrogenase</fullName>
    </submittedName>
</protein>
<dbReference type="Proteomes" id="UP000030765">
    <property type="component" value="Unassembled WGS sequence"/>
</dbReference>
<dbReference type="EnsemblMetazoa" id="ASIC017302-RA">
    <property type="protein sequence ID" value="ASIC017302-PA"/>
    <property type="gene ID" value="ASIC017302"/>
</dbReference>
<reference evidence="1 3" key="1">
    <citation type="journal article" date="2014" name="BMC Genomics">
        <title>Genome sequence of Anopheles sinensis provides insight into genetics basis of mosquito competence for malaria parasites.</title>
        <authorList>
            <person name="Zhou D."/>
            <person name="Zhang D."/>
            <person name="Ding G."/>
            <person name="Shi L."/>
            <person name="Hou Q."/>
            <person name="Ye Y."/>
            <person name="Xu Y."/>
            <person name="Zhou H."/>
            <person name="Xiong C."/>
            <person name="Li S."/>
            <person name="Yu J."/>
            <person name="Hong S."/>
            <person name="Yu X."/>
            <person name="Zou P."/>
            <person name="Chen C."/>
            <person name="Chang X."/>
            <person name="Wang W."/>
            <person name="Lv Y."/>
            <person name="Sun Y."/>
            <person name="Ma L."/>
            <person name="Shen B."/>
            <person name="Zhu C."/>
        </authorList>
    </citation>
    <scope>NUCLEOTIDE SEQUENCE [LARGE SCALE GENOMIC DNA]</scope>
</reference>
<keyword evidence="3" id="KW-1185">Reference proteome</keyword>
<reference evidence="2" key="2">
    <citation type="submission" date="2020-05" db="UniProtKB">
        <authorList>
            <consortium name="EnsemblMetazoa"/>
        </authorList>
    </citation>
    <scope>IDENTIFICATION</scope>
</reference>
<evidence type="ECO:0000313" key="2">
    <source>
        <dbReference type="EnsemblMetazoa" id="ASIC017302-PA"/>
    </source>
</evidence>
<name>A0A084WG02_ANOSI</name>
<evidence type="ECO:0000313" key="3">
    <source>
        <dbReference type="Proteomes" id="UP000030765"/>
    </source>
</evidence>
<dbReference type="VEuPathDB" id="VectorBase:ASIC017302"/>